<gene>
    <name evidence="6" type="ORF">BKA14_002202</name>
</gene>
<dbReference type="InterPro" id="IPR000719">
    <property type="entry name" value="Prot_kinase_dom"/>
</dbReference>
<dbReference type="CDD" id="cd14014">
    <property type="entry name" value="STKc_PknB_like"/>
    <property type="match status" value="1"/>
</dbReference>
<dbReference type="Pfam" id="PF13191">
    <property type="entry name" value="AAA_16"/>
    <property type="match status" value="1"/>
</dbReference>
<dbReference type="Pfam" id="PF01590">
    <property type="entry name" value="GAF"/>
    <property type="match status" value="1"/>
</dbReference>
<evidence type="ECO:0000256" key="2">
    <source>
        <dbReference type="PROSITE-ProRule" id="PRU00339"/>
    </source>
</evidence>
<dbReference type="SUPFAM" id="SSF48452">
    <property type="entry name" value="TPR-like"/>
    <property type="match status" value="1"/>
</dbReference>
<dbReference type="SMART" id="SM00065">
    <property type="entry name" value="GAF"/>
    <property type="match status" value="2"/>
</dbReference>
<dbReference type="Gene3D" id="3.30.70.270">
    <property type="match status" value="1"/>
</dbReference>
<feature type="domain" description="Protein kinase" evidence="4">
    <location>
        <begin position="15"/>
        <end position="267"/>
    </location>
</feature>
<dbReference type="GO" id="GO:0052621">
    <property type="term" value="F:diguanylate cyclase activity"/>
    <property type="evidence" value="ECO:0007669"/>
    <property type="project" value="TreeGrafter"/>
</dbReference>
<dbReference type="SUPFAM" id="SSF55073">
    <property type="entry name" value="Nucleotide cyclase"/>
    <property type="match status" value="1"/>
</dbReference>
<feature type="domain" description="GGDEF" evidence="5">
    <location>
        <begin position="1624"/>
        <end position="1755"/>
    </location>
</feature>
<dbReference type="Pfam" id="PF00990">
    <property type="entry name" value="GGDEF"/>
    <property type="match status" value="1"/>
</dbReference>
<dbReference type="InterPro" id="IPR008271">
    <property type="entry name" value="Ser/Thr_kinase_AS"/>
</dbReference>
<reference evidence="6 7" key="1">
    <citation type="submission" date="2020-08" db="EMBL/GenBank/DDBJ databases">
        <title>Sequencing the genomes of 1000 actinobacteria strains.</title>
        <authorList>
            <person name="Klenk H.-P."/>
        </authorList>
    </citation>
    <scope>NUCLEOTIDE SEQUENCE [LARGE SCALE GENOMIC DNA]</scope>
    <source>
        <strain evidence="6 7">DSM 45518</strain>
    </source>
</reference>
<feature type="region of interest" description="Disordered" evidence="3">
    <location>
        <begin position="1232"/>
        <end position="1251"/>
    </location>
</feature>
<dbReference type="PROSITE" id="PS00108">
    <property type="entry name" value="PROTEIN_KINASE_ST"/>
    <property type="match status" value="1"/>
</dbReference>
<dbReference type="InterPro" id="IPR029016">
    <property type="entry name" value="GAF-like_dom_sf"/>
</dbReference>
<dbReference type="SMART" id="SM00220">
    <property type="entry name" value="S_TKc"/>
    <property type="match status" value="1"/>
</dbReference>
<dbReference type="PROSITE" id="PS50005">
    <property type="entry name" value="TPR"/>
    <property type="match status" value="1"/>
</dbReference>
<dbReference type="SUPFAM" id="SSF56112">
    <property type="entry name" value="Protein kinase-like (PK-like)"/>
    <property type="match status" value="1"/>
</dbReference>
<dbReference type="GO" id="GO:1902201">
    <property type="term" value="P:negative regulation of bacterial-type flagellum-dependent cell motility"/>
    <property type="evidence" value="ECO:0007669"/>
    <property type="project" value="TreeGrafter"/>
</dbReference>
<dbReference type="InterPro" id="IPR041664">
    <property type="entry name" value="AAA_16"/>
</dbReference>
<dbReference type="GO" id="GO:0043709">
    <property type="term" value="P:cell adhesion involved in single-species biofilm formation"/>
    <property type="evidence" value="ECO:0007669"/>
    <property type="project" value="TreeGrafter"/>
</dbReference>
<dbReference type="FunFam" id="3.30.70.270:FF:000001">
    <property type="entry name" value="Diguanylate cyclase domain protein"/>
    <property type="match status" value="1"/>
</dbReference>
<keyword evidence="2" id="KW-0802">TPR repeat</keyword>
<evidence type="ECO:0000313" key="6">
    <source>
        <dbReference type="EMBL" id="MBB4692054.1"/>
    </source>
</evidence>
<dbReference type="InterPro" id="IPR029787">
    <property type="entry name" value="Nucleotide_cyclase"/>
</dbReference>
<evidence type="ECO:0000256" key="3">
    <source>
        <dbReference type="SAM" id="MobiDB-lite"/>
    </source>
</evidence>
<feature type="repeat" description="TPR" evidence="2">
    <location>
        <begin position="747"/>
        <end position="780"/>
    </location>
</feature>
<dbReference type="InterPro" id="IPR050469">
    <property type="entry name" value="Diguanylate_Cyclase"/>
</dbReference>
<dbReference type="InterPro" id="IPR011990">
    <property type="entry name" value="TPR-like_helical_dom_sf"/>
</dbReference>
<keyword evidence="7" id="KW-1185">Reference proteome</keyword>
<dbReference type="RefSeq" id="WP_184950826.1">
    <property type="nucleotide sequence ID" value="NZ_BOMC01000002.1"/>
</dbReference>
<dbReference type="Gene3D" id="3.30.200.20">
    <property type="entry name" value="Phosphorylase Kinase, domain 1"/>
    <property type="match status" value="1"/>
</dbReference>
<dbReference type="SUPFAM" id="SSF55781">
    <property type="entry name" value="GAF domain-like"/>
    <property type="match status" value="2"/>
</dbReference>
<dbReference type="PANTHER" id="PTHR45138:SF9">
    <property type="entry name" value="DIGUANYLATE CYCLASE DGCM-RELATED"/>
    <property type="match status" value="1"/>
</dbReference>
<evidence type="ECO:0000313" key="7">
    <source>
        <dbReference type="Proteomes" id="UP000542742"/>
    </source>
</evidence>
<dbReference type="NCBIfam" id="TIGR00254">
    <property type="entry name" value="GGDEF"/>
    <property type="match status" value="1"/>
</dbReference>
<dbReference type="CDD" id="cd01949">
    <property type="entry name" value="GGDEF"/>
    <property type="match status" value="1"/>
</dbReference>
<dbReference type="GO" id="GO:0005524">
    <property type="term" value="F:ATP binding"/>
    <property type="evidence" value="ECO:0007669"/>
    <property type="project" value="InterPro"/>
</dbReference>
<comment type="caution">
    <text evidence="6">The sequence shown here is derived from an EMBL/GenBank/DDBJ whole genome shotgun (WGS) entry which is preliminary data.</text>
</comment>
<organism evidence="6 7">
    <name type="scientific">Paractinoplanes abujensis</name>
    <dbReference type="NCBI Taxonomy" id="882441"/>
    <lineage>
        <taxon>Bacteria</taxon>
        <taxon>Bacillati</taxon>
        <taxon>Actinomycetota</taxon>
        <taxon>Actinomycetes</taxon>
        <taxon>Micromonosporales</taxon>
        <taxon>Micromonosporaceae</taxon>
        <taxon>Paractinoplanes</taxon>
    </lineage>
</organism>
<dbReference type="InterPro" id="IPR027417">
    <property type="entry name" value="P-loop_NTPase"/>
</dbReference>
<proteinExistence type="predicted"/>
<dbReference type="InterPro" id="IPR019734">
    <property type="entry name" value="TPR_rpt"/>
</dbReference>
<dbReference type="PROSITE" id="PS50887">
    <property type="entry name" value="GGDEF"/>
    <property type="match status" value="1"/>
</dbReference>
<dbReference type="PANTHER" id="PTHR45138">
    <property type="entry name" value="REGULATORY COMPONENTS OF SENSORY TRANSDUCTION SYSTEM"/>
    <property type="match status" value="1"/>
</dbReference>
<dbReference type="InterPro" id="IPR003018">
    <property type="entry name" value="GAF"/>
</dbReference>
<dbReference type="Proteomes" id="UP000542742">
    <property type="component" value="Unassembled WGS sequence"/>
</dbReference>
<dbReference type="EMBL" id="JACHMF010000001">
    <property type="protein sequence ID" value="MBB4692054.1"/>
    <property type="molecule type" value="Genomic_DNA"/>
</dbReference>
<dbReference type="Pfam" id="PF00069">
    <property type="entry name" value="Pkinase"/>
    <property type="match status" value="1"/>
</dbReference>
<dbReference type="PROSITE" id="PS50011">
    <property type="entry name" value="PROTEIN_KINASE_DOM"/>
    <property type="match status" value="1"/>
</dbReference>
<dbReference type="InterPro" id="IPR043128">
    <property type="entry name" value="Rev_trsase/Diguanyl_cyclase"/>
</dbReference>
<dbReference type="Gene3D" id="1.10.510.10">
    <property type="entry name" value="Transferase(Phosphotransferase) domain 1"/>
    <property type="match status" value="1"/>
</dbReference>
<comment type="subcellular location">
    <subcellularLocation>
        <location evidence="1">Membrane</location>
        <topology evidence="1">Single-pass membrane protein</topology>
    </subcellularLocation>
</comment>
<evidence type="ECO:0000256" key="1">
    <source>
        <dbReference type="ARBA" id="ARBA00004167"/>
    </source>
</evidence>
<name>A0A7W7CNZ2_9ACTN</name>
<dbReference type="SMART" id="SM00267">
    <property type="entry name" value="GGDEF"/>
    <property type="match status" value="1"/>
</dbReference>
<dbReference type="GO" id="GO:0005886">
    <property type="term" value="C:plasma membrane"/>
    <property type="evidence" value="ECO:0007669"/>
    <property type="project" value="TreeGrafter"/>
</dbReference>
<dbReference type="Gene3D" id="1.25.40.10">
    <property type="entry name" value="Tetratricopeptide repeat domain"/>
    <property type="match status" value="1"/>
</dbReference>
<protein>
    <submittedName>
        <fullName evidence="6">Diguanylate cyclase (GGDEF)-like protein</fullName>
    </submittedName>
</protein>
<dbReference type="SUPFAM" id="SSF52540">
    <property type="entry name" value="P-loop containing nucleoside triphosphate hydrolases"/>
    <property type="match status" value="1"/>
</dbReference>
<accession>A0A7W7CNZ2</accession>
<dbReference type="Gene3D" id="3.30.450.40">
    <property type="match status" value="2"/>
</dbReference>
<evidence type="ECO:0000259" key="4">
    <source>
        <dbReference type="PROSITE" id="PS50011"/>
    </source>
</evidence>
<evidence type="ECO:0000259" key="5">
    <source>
        <dbReference type="PROSITE" id="PS50887"/>
    </source>
</evidence>
<dbReference type="InterPro" id="IPR000160">
    <property type="entry name" value="GGDEF_dom"/>
</dbReference>
<dbReference type="GO" id="GO:0004672">
    <property type="term" value="F:protein kinase activity"/>
    <property type="evidence" value="ECO:0007669"/>
    <property type="project" value="InterPro"/>
</dbReference>
<sequence length="1755" mass="188926">MTAIFGATPGSIADLEVVAQLGRGAETVVYRVRRRGEDYALKVLAAADSGRALNAIRREAALLGCVGHPLLPRIFEVGRSDAGAYLVLEYIDGAPLTQVLRRGPLDEDDVVRLAVDLVGPLAAAHRAGLVHRDVKPDNVIVERTGRARLIDFGLAGRYGTYEDGVAGTLAYSAPEQTGMLKRPVDGRSDLYALGVLLHECVTGQVPYYSDDVGELIRLHATAPVPDARELRPGVSAGLAAILATLMAKDPDDRYQSGEGLLTDLRRLTERPGERFEPGTDRQGVRPLGPTLLVGRDQEVIALANRWLRARDGAGGAAVVEGPAGAGKTRLVRELTNAVASDGDLVLYGKCVPDDPVPLAPLRGAVERYLRTVERLPGRERDQAVSRLHRAAGRGGPLLRTLSPLLADLMQAPEIGELNRQEQFVNAVAAFLVGLADEFQGAVLHIDDVQWLDGPTRRVLQQVTNRLTGTPLLVIATSRDDPDSAAALDRFGADMDATLDLRLPLRPLDADAVAQLVDEHLGGVRLPRDQAAELAERAGGNPFIVGEYVRAVFDAGLVTPSWGGWTLDLAGLDRLELSGDAVDLVLQRIDGLGEESRALLMAGATAGRWFPTELVAAVCGIDPRHAGTLLAEAESRRLVTAAGTGGYRFLHDRIREALLIGLDDTATRRLHQRIAEMLDASTFDDPRYVYLTARHYALGEPHRRPDRVHLSGFNAGRLALAEHAPAEARTFLETAQQAAENAGLTPLPGFYVALGTSCARSGRFAEALRHLDHALRDEPDKLRRAEIRALVAQVHNASWNPDRAFDAVRRGLSELGRPLPRGKFALIATTLVSVLLGLFVGRTRLGFGSARDRARERYRLQAILYDLGTFALSMRMRRLMRAMMSLRALYPINRLGPGREYAQHMAGLGVIADVAGRPALANRLYDRSAAVAAEIGDPELVGYVEWKRGAGSHLGGRDDDSQVWGRALIEHERWLDLGDYLTAVGGVCMQYFQRGRTADAEAWLRRAKARIGPGAEAEGAAIRAVEAAIAAQRGRLDEAAAHIEALRRFLRANPDNPMQLINLYGARMIALVESDQLGEQFDRLAAEFAGLGIKPGAIVPQQRVIYIFEALGRLTRCRRAGGGPEMRSAAQEAIDRLGEKATSKPLRAFHRVARADFEVLDGRPAEAVRTLAGVELDLLPMDAPLIAYEAARVHARALQALGQPGPAALQAAAARTIAVDQRWPQRVRWAEQEFGEVRPEPPSPAPLVTTGGRHAAQGGAAALYRRRLEALQQVSQASASLLDPRELARVALDETLRFLGAERAFLFLLDRDLNQLVPHVGRDGASHDIRQLTGYSATLVDRVRETGEPLVVTGSEEGVALGSHSMQAHGLRSILIAPLTFDGQLRGVVYLDSRVAKGVFTGDDVAILKAIANHIAVSLETARAAQLEVAVQTASRQRDVAETLRAAMADQSSSLDPDEVMRRLLSSLVRTVGGSSAVLLTRTEGDGLVVAASHGDGAAVGRRFTVPADLLGLTGPRTRTAGSGAESVDALLGAPRSWWAIPVAVRGESFGILLVGSARHEPISEAQAQIAAAIAGQGMTAYENARLFSQVRRLATVDGLTGLYNRNHFFGEAEEELRRARTQRTPVAAVMVDIDHFKKINDTYGHPVGDEVIRVVAARLRQALGPGGVLGRYGGEEFAVVTPQDRAAATEVAARLHRAVTGEPVPTAAGPLPVTISVGLACGEGADPDLRHLLSRADRALYEAKQTGRDRVCVAP</sequence>
<dbReference type="InterPro" id="IPR011009">
    <property type="entry name" value="Kinase-like_dom_sf"/>
</dbReference>